<feature type="region of interest" description="Disordered" evidence="4">
    <location>
        <begin position="1"/>
        <end position="28"/>
    </location>
</feature>
<dbReference type="SUPFAM" id="SSF56935">
    <property type="entry name" value="Porins"/>
    <property type="match status" value="1"/>
</dbReference>
<evidence type="ECO:0000313" key="6">
    <source>
        <dbReference type="Proteomes" id="UP001595536"/>
    </source>
</evidence>
<keyword evidence="2" id="KW-0472">Membrane</keyword>
<dbReference type="EMBL" id="JBHRUV010000029">
    <property type="protein sequence ID" value="MFC3265984.1"/>
    <property type="molecule type" value="Genomic_DNA"/>
</dbReference>
<dbReference type="RefSeq" id="WP_376831441.1">
    <property type="nucleotide sequence ID" value="NZ_JBHLWR010000006.1"/>
</dbReference>
<proteinExistence type="predicted"/>
<reference evidence="6" key="1">
    <citation type="journal article" date="2019" name="Int. J. Syst. Evol. Microbiol.">
        <title>The Global Catalogue of Microorganisms (GCM) 10K type strain sequencing project: providing services to taxonomists for standard genome sequencing and annotation.</title>
        <authorList>
            <consortium name="The Broad Institute Genomics Platform"/>
            <consortium name="The Broad Institute Genome Sequencing Center for Infectious Disease"/>
            <person name="Wu L."/>
            <person name="Ma J."/>
        </authorList>
    </citation>
    <scope>NUCLEOTIDE SEQUENCE [LARGE SCALE GENOMIC DNA]</scope>
    <source>
        <strain evidence="6">CCM 7941</strain>
    </source>
</reference>
<comment type="subcellular location">
    <subcellularLocation>
        <location evidence="1">Cell outer membrane</location>
    </subcellularLocation>
</comment>
<organism evidence="5 6">
    <name type="scientific">Camelimonas abortus</name>
    <dbReference type="NCBI Taxonomy" id="1017184"/>
    <lineage>
        <taxon>Bacteria</taxon>
        <taxon>Pseudomonadati</taxon>
        <taxon>Pseudomonadota</taxon>
        <taxon>Alphaproteobacteria</taxon>
        <taxon>Hyphomicrobiales</taxon>
        <taxon>Chelatococcaceae</taxon>
        <taxon>Camelimonas</taxon>
    </lineage>
</organism>
<gene>
    <name evidence="5" type="ORF">ACFOEX_06425</name>
</gene>
<evidence type="ECO:0000256" key="3">
    <source>
        <dbReference type="ARBA" id="ARBA00023237"/>
    </source>
</evidence>
<evidence type="ECO:0000256" key="1">
    <source>
        <dbReference type="ARBA" id="ARBA00004442"/>
    </source>
</evidence>
<protein>
    <recommendedName>
        <fullName evidence="7">TonB-dependent receptor-like beta-barrel domain-containing protein</fullName>
    </recommendedName>
</protein>
<accession>A0ABV7LED5</accession>
<dbReference type="InterPro" id="IPR036942">
    <property type="entry name" value="Beta-barrel_TonB_sf"/>
</dbReference>
<name>A0ABV7LED5_9HYPH</name>
<keyword evidence="6" id="KW-1185">Reference proteome</keyword>
<dbReference type="Proteomes" id="UP001595536">
    <property type="component" value="Unassembled WGS sequence"/>
</dbReference>
<keyword evidence="3" id="KW-0998">Cell outer membrane</keyword>
<comment type="caution">
    <text evidence="5">The sequence shown here is derived from an EMBL/GenBank/DDBJ whole genome shotgun (WGS) entry which is preliminary data.</text>
</comment>
<evidence type="ECO:0000313" key="5">
    <source>
        <dbReference type="EMBL" id="MFC3265984.1"/>
    </source>
</evidence>
<sequence>MPEHDPAGAGHPGHRLHTETWGAEGPAKFSAPRDHVAALTGDNAGFQAPGYAVFSASVWWRPVKDLELQAGVYSIFDRRHYDALSVPTGNLTQPRACYSEPGRAVRASLRYQF</sequence>
<evidence type="ECO:0008006" key="7">
    <source>
        <dbReference type="Google" id="ProtNLM"/>
    </source>
</evidence>
<dbReference type="InterPro" id="IPR010917">
    <property type="entry name" value="TonB_rcpt_CS"/>
</dbReference>
<dbReference type="Gene3D" id="2.40.170.20">
    <property type="entry name" value="TonB-dependent receptor, beta-barrel domain"/>
    <property type="match status" value="1"/>
</dbReference>
<evidence type="ECO:0000256" key="4">
    <source>
        <dbReference type="SAM" id="MobiDB-lite"/>
    </source>
</evidence>
<evidence type="ECO:0000256" key="2">
    <source>
        <dbReference type="ARBA" id="ARBA00023136"/>
    </source>
</evidence>
<dbReference type="PROSITE" id="PS01156">
    <property type="entry name" value="TONB_DEPENDENT_REC_2"/>
    <property type="match status" value="1"/>
</dbReference>